<feature type="transmembrane region" description="Helical" evidence="4">
    <location>
        <begin position="37"/>
        <end position="56"/>
    </location>
</feature>
<feature type="domain" description="Histidine kinase" evidence="5">
    <location>
        <begin position="334"/>
        <end position="545"/>
    </location>
</feature>
<dbReference type="EMBL" id="CACVAY010000110">
    <property type="protein sequence ID" value="CAA6822404.1"/>
    <property type="molecule type" value="Genomic_DNA"/>
</dbReference>
<evidence type="ECO:0000313" key="6">
    <source>
        <dbReference type="EMBL" id="CAA6822404.1"/>
    </source>
</evidence>
<dbReference type="PANTHER" id="PTHR43065">
    <property type="entry name" value="SENSOR HISTIDINE KINASE"/>
    <property type="match status" value="1"/>
</dbReference>
<evidence type="ECO:0000256" key="1">
    <source>
        <dbReference type="ARBA" id="ARBA00000085"/>
    </source>
</evidence>
<keyword evidence="4" id="KW-1133">Transmembrane helix</keyword>
<keyword evidence="6" id="KW-0418">Kinase</keyword>
<reference evidence="6" key="1">
    <citation type="submission" date="2020-01" db="EMBL/GenBank/DDBJ databases">
        <authorList>
            <person name="Meier V. D."/>
            <person name="Meier V D."/>
        </authorList>
    </citation>
    <scope>NUCLEOTIDE SEQUENCE</scope>
    <source>
        <strain evidence="6">HLG_WM_MAG_07</strain>
    </source>
</reference>
<dbReference type="CDD" id="cd00082">
    <property type="entry name" value="HisKA"/>
    <property type="match status" value="1"/>
</dbReference>
<keyword evidence="6" id="KW-0808">Transferase</keyword>
<dbReference type="InterPro" id="IPR036097">
    <property type="entry name" value="HisK_dim/P_sf"/>
</dbReference>
<dbReference type="SMART" id="SM00091">
    <property type="entry name" value="PAS"/>
    <property type="match status" value="1"/>
</dbReference>
<proteinExistence type="predicted"/>
<keyword evidence="4" id="KW-0812">Transmembrane</keyword>
<dbReference type="InterPro" id="IPR000014">
    <property type="entry name" value="PAS"/>
</dbReference>
<feature type="transmembrane region" description="Helical" evidence="4">
    <location>
        <begin position="109"/>
        <end position="130"/>
    </location>
</feature>
<feature type="transmembrane region" description="Helical" evidence="4">
    <location>
        <begin position="172"/>
        <end position="194"/>
    </location>
</feature>
<keyword evidence="3" id="KW-0597">Phosphoprotein</keyword>
<dbReference type="SUPFAM" id="SSF47384">
    <property type="entry name" value="Homodimeric domain of signal transducing histidine kinase"/>
    <property type="match status" value="1"/>
</dbReference>
<dbReference type="Pfam" id="PF25323">
    <property type="entry name" value="6TM_PilS"/>
    <property type="match status" value="1"/>
</dbReference>
<dbReference type="SMART" id="SM00387">
    <property type="entry name" value="HATPase_c"/>
    <property type="match status" value="1"/>
</dbReference>
<dbReference type="InterPro" id="IPR003661">
    <property type="entry name" value="HisK_dim/P_dom"/>
</dbReference>
<dbReference type="SMART" id="SM00388">
    <property type="entry name" value="HisKA"/>
    <property type="match status" value="1"/>
</dbReference>
<evidence type="ECO:0000256" key="3">
    <source>
        <dbReference type="ARBA" id="ARBA00022553"/>
    </source>
</evidence>
<evidence type="ECO:0000256" key="2">
    <source>
        <dbReference type="ARBA" id="ARBA00012438"/>
    </source>
</evidence>
<feature type="transmembrane region" description="Helical" evidence="4">
    <location>
        <begin position="142"/>
        <end position="160"/>
    </location>
</feature>
<dbReference type="Gene3D" id="1.10.287.130">
    <property type="match status" value="1"/>
</dbReference>
<dbReference type="EC" id="2.7.13.3" evidence="2"/>
<dbReference type="PROSITE" id="PS50109">
    <property type="entry name" value="HIS_KIN"/>
    <property type="match status" value="1"/>
</dbReference>
<feature type="transmembrane region" description="Helical" evidence="4">
    <location>
        <begin position="68"/>
        <end position="89"/>
    </location>
</feature>
<protein>
    <recommendedName>
        <fullName evidence="2">histidine kinase</fullName>
        <ecNumber evidence="2">2.7.13.3</ecNumber>
    </recommendedName>
</protein>
<dbReference type="InterPro" id="IPR005467">
    <property type="entry name" value="His_kinase_dom"/>
</dbReference>
<accession>A0A6S6TSS3</accession>
<evidence type="ECO:0000259" key="5">
    <source>
        <dbReference type="PROSITE" id="PS50109"/>
    </source>
</evidence>
<dbReference type="Pfam" id="PF13188">
    <property type="entry name" value="PAS_8"/>
    <property type="match status" value="1"/>
</dbReference>
<dbReference type="AlphaFoldDB" id="A0A6S6TSS3"/>
<dbReference type="SUPFAM" id="SSF55874">
    <property type="entry name" value="ATPase domain of HSP90 chaperone/DNA topoisomerase II/histidine kinase"/>
    <property type="match status" value="1"/>
</dbReference>
<dbReference type="Pfam" id="PF00512">
    <property type="entry name" value="HisKA"/>
    <property type="match status" value="1"/>
</dbReference>
<comment type="catalytic activity">
    <reaction evidence="1">
        <text>ATP + protein L-histidine = ADP + protein N-phospho-L-histidine.</text>
        <dbReference type="EC" id="2.7.13.3"/>
    </reaction>
</comment>
<name>A0A6S6TSS3_9GAMM</name>
<organism evidence="6">
    <name type="scientific">uncultured Thiotrichaceae bacterium</name>
    <dbReference type="NCBI Taxonomy" id="298394"/>
    <lineage>
        <taxon>Bacteria</taxon>
        <taxon>Pseudomonadati</taxon>
        <taxon>Pseudomonadota</taxon>
        <taxon>Gammaproteobacteria</taxon>
        <taxon>Thiotrichales</taxon>
        <taxon>Thiotrichaceae</taxon>
        <taxon>environmental samples</taxon>
    </lineage>
</organism>
<sequence>MQSRARQATTGITVDAVPASFFKVESNPWSQLQLYNLYRLVLAGALLLVGLTEHLLPDRFIIHPGLFNQVMAVFTVIVIIENIFAYMQWPRFTIQLYVNSTTDIVTLLAIMYASGGVSYGLGILLILPVITPNLFQPSQFSLLLTAITVILLISIEMSLQNKGENFQELSRTGFLALFMMLSSWLANSWSAQAYKTATLARKRGLDLASMSQLNQSILDHIQTGVIVLEDSRTIKHMNQSAMSILGQPKDWRNQPLIDFAPELDAWFRFWSDNHRPKVMSYDINHQGTTSLKARISQLGTRSNATSLIYLQNTHEEKEQLQDMKLASLGQLTASIAHEIRNPLGSISYAAQLMEEAGNLNEEDAHMNQIILSNAKRTDVIIDNVLNLSKRKNPKRINLRLKLWLDAFYKDFIAQNKLSEDQVSLFMDPENIEVTFDPDHLHQILWNLGRNAVKYAKEDPKDLMLQIQVSIPAHTSDVILSHIDNGKGISKPMQQRLFEPFSTSGKKGIGLGLFMSRELAQANGASLEYEKLASDGSCFRLGFANR</sequence>
<keyword evidence="4" id="KW-0472">Membrane</keyword>
<dbReference type="PRINTS" id="PR00344">
    <property type="entry name" value="BCTRLSENSOR"/>
</dbReference>
<dbReference type="Gene3D" id="3.30.565.10">
    <property type="entry name" value="Histidine kinase-like ATPase, C-terminal domain"/>
    <property type="match status" value="1"/>
</dbReference>
<dbReference type="Gene3D" id="3.30.450.20">
    <property type="entry name" value="PAS domain"/>
    <property type="match status" value="1"/>
</dbReference>
<evidence type="ECO:0000256" key="4">
    <source>
        <dbReference type="SAM" id="Phobius"/>
    </source>
</evidence>
<dbReference type="Pfam" id="PF02518">
    <property type="entry name" value="HATPase_c"/>
    <property type="match status" value="1"/>
</dbReference>
<dbReference type="InterPro" id="IPR036890">
    <property type="entry name" value="HATPase_C_sf"/>
</dbReference>
<dbReference type="PANTHER" id="PTHR43065:SF52">
    <property type="entry name" value="SENSOR PROTEIN KINASE PILS"/>
    <property type="match status" value="1"/>
</dbReference>
<dbReference type="InterPro" id="IPR003594">
    <property type="entry name" value="HATPase_dom"/>
</dbReference>
<gene>
    <name evidence="6" type="ORF">HELGO_WM6345</name>
</gene>
<dbReference type="InterPro" id="IPR004358">
    <property type="entry name" value="Sig_transdc_His_kin-like_C"/>
</dbReference>
<dbReference type="GO" id="GO:0000155">
    <property type="term" value="F:phosphorelay sensor kinase activity"/>
    <property type="evidence" value="ECO:0007669"/>
    <property type="project" value="InterPro"/>
</dbReference>